<protein>
    <recommendedName>
        <fullName evidence="2">Nuclease associated modular domain-containing protein</fullName>
    </recommendedName>
</protein>
<dbReference type="GO" id="GO:0003677">
    <property type="term" value="F:DNA binding"/>
    <property type="evidence" value="ECO:0007669"/>
    <property type="project" value="InterPro"/>
</dbReference>
<comment type="caution">
    <text evidence="3">The sequence shown here is derived from an EMBL/GenBank/DDBJ whole genome shotgun (WGS) entry which is preliminary data.</text>
</comment>
<evidence type="ECO:0000313" key="3">
    <source>
        <dbReference type="EMBL" id="KAA5176397.1"/>
    </source>
</evidence>
<dbReference type="EMBL" id="VWAW01000004">
    <property type="protein sequence ID" value="KAA5176397.1"/>
    <property type="molecule type" value="Genomic_DNA"/>
</dbReference>
<gene>
    <name evidence="3" type="ORF">F2Z29_07590</name>
</gene>
<dbReference type="RefSeq" id="WP_032595185.1">
    <property type="nucleotide sequence ID" value="NZ_CP117955.1"/>
</dbReference>
<feature type="region of interest" description="Disordered" evidence="1">
    <location>
        <begin position="1"/>
        <end position="38"/>
    </location>
</feature>
<dbReference type="Pfam" id="PF07460">
    <property type="entry name" value="NUMOD3"/>
    <property type="match status" value="1"/>
</dbReference>
<feature type="compositionally biased region" description="Basic and acidic residues" evidence="1">
    <location>
        <begin position="1"/>
        <end position="14"/>
    </location>
</feature>
<evidence type="ECO:0000256" key="1">
    <source>
        <dbReference type="SAM" id="MobiDB-lite"/>
    </source>
</evidence>
<dbReference type="InterPro" id="IPR003611">
    <property type="entry name" value="NUMOD3"/>
</dbReference>
<proteinExistence type="predicted"/>
<name>A0A642KT08_BACFG</name>
<dbReference type="Proteomes" id="UP000436803">
    <property type="component" value="Unassembled WGS sequence"/>
</dbReference>
<reference evidence="3 4" key="1">
    <citation type="journal article" date="2019" name="Nat. Med.">
        <title>A library of human gut bacterial isolates paired with longitudinal multiomics data enables mechanistic microbiome research.</title>
        <authorList>
            <person name="Poyet M."/>
            <person name="Groussin M."/>
            <person name="Gibbons S.M."/>
            <person name="Avila-Pacheco J."/>
            <person name="Jiang X."/>
            <person name="Kearney S.M."/>
            <person name="Perrotta A.R."/>
            <person name="Berdy B."/>
            <person name="Zhao S."/>
            <person name="Lieberman T.D."/>
            <person name="Swanson P.K."/>
            <person name="Smith M."/>
            <person name="Roesemann S."/>
            <person name="Alexander J.E."/>
            <person name="Rich S.A."/>
            <person name="Livny J."/>
            <person name="Vlamakis H."/>
            <person name="Clish C."/>
            <person name="Bullock K."/>
            <person name="Deik A."/>
            <person name="Scott J."/>
            <person name="Pierce K.A."/>
            <person name="Xavier R.J."/>
            <person name="Alm E.J."/>
        </authorList>
    </citation>
    <scope>NUCLEOTIDE SEQUENCE [LARGE SCALE GENOMIC DNA]</scope>
    <source>
        <strain evidence="3 4">BIOML-A7</strain>
    </source>
</reference>
<sequence length="60" mass="6815">MVKRVSREASDATKFKQSLAKQGANNPNYGKQRDDSTKQKISDALKKYWLSIPKSDSLQQ</sequence>
<feature type="compositionally biased region" description="Polar residues" evidence="1">
    <location>
        <begin position="15"/>
        <end position="29"/>
    </location>
</feature>
<dbReference type="AlphaFoldDB" id="A0A642KT08"/>
<feature type="domain" description="Nuclease associated modular" evidence="2">
    <location>
        <begin position="10"/>
        <end position="42"/>
    </location>
</feature>
<organism evidence="3 4">
    <name type="scientific">Bacteroides fragilis</name>
    <dbReference type="NCBI Taxonomy" id="817"/>
    <lineage>
        <taxon>Bacteria</taxon>
        <taxon>Pseudomonadati</taxon>
        <taxon>Bacteroidota</taxon>
        <taxon>Bacteroidia</taxon>
        <taxon>Bacteroidales</taxon>
        <taxon>Bacteroidaceae</taxon>
        <taxon>Bacteroides</taxon>
    </lineage>
</organism>
<accession>A0A642KT08</accession>
<evidence type="ECO:0000313" key="4">
    <source>
        <dbReference type="Proteomes" id="UP000436803"/>
    </source>
</evidence>
<evidence type="ECO:0000259" key="2">
    <source>
        <dbReference type="Pfam" id="PF07460"/>
    </source>
</evidence>
<dbReference type="SUPFAM" id="SSF64496">
    <property type="entry name" value="DNA-binding domain of intron-encoded endonucleases"/>
    <property type="match status" value="1"/>
</dbReference>